<dbReference type="Pfam" id="PF07690">
    <property type="entry name" value="MFS_1"/>
    <property type="match status" value="1"/>
</dbReference>
<keyword evidence="2 6" id="KW-0812">Transmembrane</keyword>
<feature type="compositionally biased region" description="Low complexity" evidence="5">
    <location>
        <begin position="42"/>
        <end position="63"/>
    </location>
</feature>
<dbReference type="InterPro" id="IPR011701">
    <property type="entry name" value="MFS"/>
</dbReference>
<feature type="transmembrane region" description="Helical" evidence="6">
    <location>
        <begin position="365"/>
        <end position="390"/>
    </location>
</feature>
<feature type="transmembrane region" description="Helical" evidence="6">
    <location>
        <begin position="297"/>
        <end position="321"/>
    </location>
</feature>
<feature type="transmembrane region" description="Helical" evidence="6">
    <location>
        <begin position="163"/>
        <end position="182"/>
    </location>
</feature>
<evidence type="ECO:0000313" key="9">
    <source>
        <dbReference type="Proteomes" id="UP000054302"/>
    </source>
</evidence>
<feature type="transmembrane region" description="Helical" evidence="6">
    <location>
        <begin position="99"/>
        <end position="120"/>
    </location>
</feature>
<dbReference type="Gene3D" id="1.20.1250.20">
    <property type="entry name" value="MFS general substrate transporter like domains"/>
    <property type="match status" value="2"/>
</dbReference>
<feature type="transmembrane region" description="Helical" evidence="6">
    <location>
        <begin position="497"/>
        <end position="520"/>
    </location>
</feature>
<feature type="transmembrane region" description="Helical" evidence="6">
    <location>
        <begin position="188"/>
        <end position="209"/>
    </location>
</feature>
<sequence length="598" mass="63754">MESTASNHNIPSSDDQPSESIGLLGKKSDILVTTKTIDHSKSTTSSESSSSCSSLSSESSSHSVRVYGTQHERAEEDDVEEAIPPKETPANRKGMLRTIMVLTIGVFIFHADTSLVMATHPTIASEFDALDSSSWLFTAFALAGAATQNTVSKLGDIFGHKRTILTCYLVFAIGCLVVGLGQSMPQVILGRIISGSAGAGMTVLVSIIITDLVPIREVASWRAFVNILSTLGRSIGAPLGGWLADKVGWRFSFIGQAPLMLLAMLCVGLTVPSNVSTKDDEEQQKSSISEKLGRIDFLGALFLGLLILSLLLPLEIGGIIIPWSHPAIPTLVVSAMIFFGIFILIEQSWAKDPVLPLEIFYNKGVVLSIGIMALQVAAQSGLMFSVPLYFQVTERVSNTEAGAHLFPAVFGNTIAGILSGVAIQRSGKYKTIMIIGTLLAGSCYILVSLRWNGNTGWPESLYIIPGGFGTGLVQSAAFISLQASVAKETMASAISALYLFTGLGGILGLALLNFILQAVLRAGFEARLVALGVDAAKRKEIIDKATANVDYIDQLPARLAQALVGSYVHALKWTYGASLLFVTIGLIFALLVKQRKLQ</sequence>
<evidence type="ECO:0000256" key="4">
    <source>
        <dbReference type="ARBA" id="ARBA00023136"/>
    </source>
</evidence>
<accession>A0A0D1ZTC4</accession>
<dbReference type="InterPro" id="IPR036259">
    <property type="entry name" value="MFS_trans_sf"/>
</dbReference>
<dbReference type="VEuPathDB" id="FungiDB:PV10_01547"/>
<reference evidence="8 9" key="1">
    <citation type="submission" date="2015-01" db="EMBL/GenBank/DDBJ databases">
        <title>The Genome Sequence of Exophiala mesophila CBS40295.</title>
        <authorList>
            <consortium name="The Broad Institute Genomics Platform"/>
            <person name="Cuomo C."/>
            <person name="de Hoog S."/>
            <person name="Gorbushina A."/>
            <person name="Stielow B."/>
            <person name="Teixiera M."/>
            <person name="Abouelleil A."/>
            <person name="Chapman S.B."/>
            <person name="Priest M."/>
            <person name="Young S.K."/>
            <person name="Wortman J."/>
            <person name="Nusbaum C."/>
            <person name="Birren B."/>
        </authorList>
    </citation>
    <scope>NUCLEOTIDE SEQUENCE [LARGE SCALE GENOMIC DNA]</scope>
    <source>
        <strain evidence="8 9">CBS 40295</strain>
    </source>
</reference>
<feature type="transmembrane region" description="Helical" evidence="6">
    <location>
        <begin position="402"/>
        <end position="423"/>
    </location>
</feature>
<feature type="transmembrane region" description="Helical" evidence="6">
    <location>
        <begin position="463"/>
        <end position="485"/>
    </location>
</feature>
<evidence type="ECO:0000256" key="1">
    <source>
        <dbReference type="ARBA" id="ARBA00004141"/>
    </source>
</evidence>
<feature type="region of interest" description="Disordered" evidence="5">
    <location>
        <begin position="37"/>
        <end position="90"/>
    </location>
</feature>
<dbReference type="HOGENOM" id="CLU_000960_22_3_1"/>
<protein>
    <recommendedName>
        <fullName evidence="7">Major facilitator superfamily (MFS) profile domain-containing protein</fullName>
    </recommendedName>
</protein>
<evidence type="ECO:0000256" key="3">
    <source>
        <dbReference type="ARBA" id="ARBA00022989"/>
    </source>
</evidence>
<evidence type="ECO:0000259" key="7">
    <source>
        <dbReference type="PROSITE" id="PS50850"/>
    </source>
</evidence>
<dbReference type="GO" id="GO:0015174">
    <property type="term" value="F:basic amino acid transmembrane transporter activity"/>
    <property type="evidence" value="ECO:0007669"/>
    <property type="project" value="TreeGrafter"/>
</dbReference>
<feature type="compositionally biased region" description="Polar residues" evidence="5">
    <location>
        <begin position="1"/>
        <end position="19"/>
    </location>
</feature>
<dbReference type="GeneID" id="27319392"/>
<evidence type="ECO:0000256" key="2">
    <source>
        <dbReference type="ARBA" id="ARBA00022692"/>
    </source>
</evidence>
<feature type="transmembrane region" description="Helical" evidence="6">
    <location>
        <begin position="327"/>
        <end position="345"/>
    </location>
</feature>
<dbReference type="OrthoDB" id="3437016at2759"/>
<dbReference type="RefSeq" id="XP_016229416.1">
    <property type="nucleotide sequence ID" value="XM_016365767.1"/>
</dbReference>
<dbReference type="GO" id="GO:0000329">
    <property type="term" value="C:fungal-type vacuole membrane"/>
    <property type="evidence" value="ECO:0007669"/>
    <property type="project" value="TreeGrafter"/>
</dbReference>
<feature type="transmembrane region" description="Helical" evidence="6">
    <location>
        <begin position="256"/>
        <end position="276"/>
    </location>
</feature>
<dbReference type="InterPro" id="IPR020846">
    <property type="entry name" value="MFS_dom"/>
</dbReference>
<feature type="transmembrane region" description="Helical" evidence="6">
    <location>
        <begin position="221"/>
        <end position="244"/>
    </location>
</feature>
<evidence type="ECO:0000313" key="8">
    <source>
        <dbReference type="EMBL" id="KIV97842.1"/>
    </source>
</evidence>
<dbReference type="SUPFAM" id="SSF103473">
    <property type="entry name" value="MFS general substrate transporter"/>
    <property type="match status" value="1"/>
</dbReference>
<name>A0A0D1ZTC4_EXOME</name>
<evidence type="ECO:0000256" key="5">
    <source>
        <dbReference type="SAM" id="MobiDB-lite"/>
    </source>
</evidence>
<organism evidence="8 9">
    <name type="scientific">Exophiala mesophila</name>
    <name type="common">Black yeast-like fungus</name>
    <dbReference type="NCBI Taxonomy" id="212818"/>
    <lineage>
        <taxon>Eukaryota</taxon>
        <taxon>Fungi</taxon>
        <taxon>Dikarya</taxon>
        <taxon>Ascomycota</taxon>
        <taxon>Pezizomycotina</taxon>
        <taxon>Eurotiomycetes</taxon>
        <taxon>Chaetothyriomycetidae</taxon>
        <taxon>Chaetothyriales</taxon>
        <taxon>Herpotrichiellaceae</taxon>
        <taxon>Exophiala</taxon>
    </lineage>
</organism>
<evidence type="ECO:0000256" key="6">
    <source>
        <dbReference type="SAM" id="Phobius"/>
    </source>
</evidence>
<proteinExistence type="predicted"/>
<feature type="region of interest" description="Disordered" evidence="5">
    <location>
        <begin position="1"/>
        <end position="25"/>
    </location>
</feature>
<dbReference type="PANTHER" id="PTHR23501">
    <property type="entry name" value="MAJOR FACILITATOR SUPERFAMILY"/>
    <property type="match status" value="1"/>
</dbReference>
<feature type="transmembrane region" description="Helical" evidence="6">
    <location>
        <begin position="132"/>
        <end position="151"/>
    </location>
</feature>
<feature type="transmembrane region" description="Helical" evidence="6">
    <location>
        <begin position="573"/>
        <end position="592"/>
    </location>
</feature>
<feature type="transmembrane region" description="Helical" evidence="6">
    <location>
        <begin position="432"/>
        <end position="451"/>
    </location>
</feature>
<keyword evidence="4 6" id="KW-0472">Membrane</keyword>
<feature type="domain" description="Major facilitator superfamily (MFS) profile" evidence="7">
    <location>
        <begin position="98"/>
        <end position="597"/>
    </location>
</feature>
<keyword evidence="3 6" id="KW-1133">Transmembrane helix</keyword>
<dbReference type="PROSITE" id="PS50850">
    <property type="entry name" value="MFS"/>
    <property type="match status" value="1"/>
</dbReference>
<gene>
    <name evidence="8" type="ORF">PV10_01547</name>
</gene>
<dbReference type="PANTHER" id="PTHR23501:SF33">
    <property type="entry name" value="MAJOR FACILITATOR SUPERFAMILY (MFS) PROFILE DOMAIN-CONTAINING PROTEIN"/>
    <property type="match status" value="1"/>
</dbReference>
<comment type="subcellular location">
    <subcellularLocation>
        <location evidence="1">Membrane</location>
        <topology evidence="1">Multi-pass membrane protein</topology>
    </subcellularLocation>
</comment>
<keyword evidence="9" id="KW-1185">Reference proteome</keyword>
<dbReference type="OMA" id="MVPEREI"/>
<dbReference type="AlphaFoldDB" id="A0A0D1ZTC4"/>
<dbReference type="Proteomes" id="UP000054302">
    <property type="component" value="Unassembled WGS sequence"/>
</dbReference>
<dbReference type="EMBL" id="KN847520">
    <property type="protein sequence ID" value="KIV97842.1"/>
    <property type="molecule type" value="Genomic_DNA"/>
</dbReference>